<dbReference type="AlphaFoldDB" id="A0A2M8S417"/>
<keyword evidence="7 13" id="KW-0808">Transferase</keyword>
<keyword evidence="8 13" id="KW-0547">Nucleotide-binding</keyword>
<protein>
    <recommendedName>
        <fullName evidence="4 13">Tetraacyldisaccharide 4'-kinase</fullName>
        <ecNumber evidence="3 13">2.7.1.130</ecNumber>
    </recommendedName>
    <alternativeName>
        <fullName evidence="12 13">Lipid A 4'-kinase</fullName>
    </alternativeName>
</protein>
<organism evidence="14 15">
    <name type="scientific">Conservatibacter flavescens</name>
    <dbReference type="NCBI Taxonomy" id="28161"/>
    <lineage>
        <taxon>Bacteria</taxon>
        <taxon>Pseudomonadati</taxon>
        <taxon>Pseudomonadota</taxon>
        <taxon>Gammaproteobacteria</taxon>
        <taxon>Pasteurellales</taxon>
        <taxon>Pasteurellaceae</taxon>
        <taxon>Conservatibacter</taxon>
    </lineage>
</organism>
<dbReference type="Pfam" id="PF02606">
    <property type="entry name" value="LpxK"/>
    <property type="match status" value="1"/>
</dbReference>
<dbReference type="GO" id="GO:0009029">
    <property type="term" value="F:lipid-A 4'-kinase activity"/>
    <property type="evidence" value="ECO:0007669"/>
    <property type="project" value="UniProtKB-UniRule"/>
</dbReference>
<reference evidence="14 15" key="1">
    <citation type="submission" date="2017-11" db="EMBL/GenBank/DDBJ databases">
        <title>Reclassification of Bisgaard taxon 7 as Conservatibacter flavescens gen. nov., sp. nov.</title>
        <authorList>
            <person name="Christensen H."/>
        </authorList>
    </citation>
    <scope>NUCLEOTIDE SEQUENCE [LARGE SCALE GENOMIC DNA]</scope>
    <source>
        <strain evidence="14 15">7_4</strain>
    </source>
</reference>
<evidence type="ECO:0000256" key="6">
    <source>
        <dbReference type="ARBA" id="ARBA00022556"/>
    </source>
</evidence>
<dbReference type="HAMAP" id="MF_00409">
    <property type="entry name" value="LpxK"/>
    <property type="match status" value="1"/>
</dbReference>
<dbReference type="OrthoDB" id="9766423at2"/>
<evidence type="ECO:0000313" key="14">
    <source>
        <dbReference type="EMBL" id="PJG85867.1"/>
    </source>
</evidence>
<dbReference type="RefSeq" id="WP_100288255.1">
    <property type="nucleotide sequence ID" value="NZ_PHHA01000005.1"/>
</dbReference>
<dbReference type="GO" id="GO:0005886">
    <property type="term" value="C:plasma membrane"/>
    <property type="evidence" value="ECO:0007669"/>
    <property type="project" value="TreeGrafter"/>
</dbReference>
<dbReference type="PANTHER" id="PTHR42724">
    <property type="entry name" value="TETRAACYLDISACCHARIDE 4'-KINASE"/>
    <property type="match status" value="1"/>
</dbReference>
<dbReference type="EC" id="2.7.1.130" evidence="3 13"/>
<dbReference type="PANTHER" id="PTHR42724:SF1">
    <property type="entry name" value="TETRAACYLDISACCHARIDE 4'-KINASE, MITOCHONDRIAL-RELATED"/>
    <property type="match status" value="1"/>
</dbReference>
<keyword evidence="10 13" id="KW-0067">ATP-binding</keyword>
<dbReference type="SUPFAM" id="SSF52540">
    <property type="entry name" value="P-loop containing nucleoside triphosphate hydrolases"/>
    <property type="match status" value="1"/>
</dbReference>
<evidence type="ECO:0000256" key="12">
    <source>
        <dbReference type="ARBA" id="ARBA00029757"/>
    </source>
</evidence>
<feature type="binding site" evidence="13">
    <location>
        <begin position="53"/>
        <end position="60"/>
    </location>
    <ligand>
        <name>ATP</name>
        <dbReference type="ChEBI" id="CHEBI:30616"/>
    </ligand>
</feature>
<keyword evidence="15" id="KW-1185">Reference proteome</keyword>
<dbReference type="InterPro" id="IPR027417">
    <property type="entry name" value="P-loop_NTPase"/>
</dbReference>
<keyword evidence="9 13" id="KW-0418">Kinase</keyword>
<evidence type="ECO:0000256" key="4">
    <source>
        <dbReference type="ARBA" id="ARBA00016436"/>
    </source>
</evidence>
<dbReference type="EMBL" id="PHHA01000005">
    <property type="protein sequence ID" value="PJG85867.1"/>
    <property type="molecule type" value="Genomic_DNA"/>
</dbReference>
<dbReference type="GO" id="GO:0009244">
    <property type="term" value="P:lipopolysaccharide core region biosynthetic process"/>
    <property type="evidence" value="ECO:0007669"/>
    <property type="project" value="TreeGrafter"/>
</dbReference>
<evidence type="ECO:0000256" key="8">
    <source>
        <dbReference type="ARBA" id="ARBA00022741"/>
    </source>
</evidence>
<comment type="caution">
    <text evidence="14">The sequence shown here is derived from an EMBL/GenBank/DDBJ whole genome shotgun (WGS) entry which is preliminary data.</text>
</comment>
<evidence type="ECO:0000256" key="3">
    <source>
        <dbReference type="ARBA" id="ARBA00012071"/>
    </source>
</evidence>
<sequence length="327" mass="37061">MKFWYKRIILSYILLPFSALFWLVSQVRRQLFAWGLLKSYKATLPVIVVGNLSVGGNGKTPFTLWLVQQLRARDMKVGIISRGYGAKSKTFPLLVTAQSDPKLAGDEPVLLAHRTGVPVCISPNRQHSIELLQRHYDLDIIISDDGLQHYKLQRDIEIVVMDAVFGLGNGFLLPAGPLRELPSRLREVDFVVTNGALTNEADVFMRLVPLYAVNLLTQEQKTFDEFEQINAIAGIGNPTRFFNMLRQELGLALIVTQAFQDHQEYTAGDFKKFSQNRPLFMTEKDAVKCRGFAQENWWYVPVQTEIVGDTAKLFTLIESIKASKHES</sequence>
<dbReference type="GO" id="GO:0005524">
    <property type="term" value="F:ATP binding"/>
    <property type="evidence" value="ECO:0007669"/>
    <property type="project" value="UniProtKB-UniRule"/>
</dbReference>
<evidence type="ECO:0000256" key="10">
    <source>
        <dbReference type="ARBA" id="ARBA00022840"/>
    </source>
</evidence>
<gene>
    <name evidence="13" type="primary">lpxK</name>
    <name evidence="14" type="ORF">CVP05_03805</name>
</gene>
<keyword evidence="6 13" id="KW-0441">Lipid A biosynthesis</keyword>
<dbReference type="UniPathway" id="UPA00359">
    <property type="reaction ID" value="UER00482"/>
</dbReference>
<evidence type="ECO:0000256" key="1">
    <source>
        <dbReference type="ARBA" id="ARBA00002274"/>
    </source>
</evidence>
<evidence type="ECO:0000256" key="2">
    <source>
        <dbReference type="ARBA" id="ARBA00004870"/>
    </source>
</evidence>
<dbReference type="InterPro" id="IPR003758">
    <property type="entry name" value="LpxK"/>
</dbReference>
<keyword evidence="5 13" id="KW-0444">Lipid biosynthesis</keyword>
<accession>A0A2M8S417</accession>
<dbReference type="GO" id="GO:0009245">
    <property type="term" value="P:lipid A biosynthetic process"/>
    <property type="evidence" value="ECO:0007669"/>
    <property type="project" value="UniProtKB-UniRule"/>
</dbReference>
<name>A0A2M8S417_9PAST</name>
<dbReference type="NCBIfam" id="TIGR00682">
    <property type="entry name" value="lpxK"/>
    <property type="match status" value="1"/>
</dbReference>
<dbReference type="Proteomes" id="UP000229329">
    <property type="component" value="Unassembled WGS sequence"/>
</dbReference>
<keyword evidence="11 13" id="KW-0443">Lipid metabolism</keyword>
<comment type="similarity">
    <text evidence="13">Belongs to the LpxK family.</text>
</comment>
<evidence type="ECO:0000256" key="7">
    <source>
        <dbReference type="ARBA" id="ARBA00022679"/>
    </source>
</evidence>
<evidence type="ECO:0000256" key="13">
    <source>
        <dbReference type="HAMAP-Rule" id="MF_00409"/>
    </source>
</evidence>
<comment type="function">
    <text evidence="1 13">Transfers the gamma-phosphate of ATP to the 4'-position of a tetraacyldisaccharide 1-phosphate intermediate (termed DS-1-P) to form tetraacyldisaccharide 1,4'-bis-phosphate (lipid IVA).</text>
</comment>
<comment type="pathway">
    <text evidence="2 13">Glycolipid biosynthesis; lipid IV(A) biosynthesis; lipid IV(A) from (3R)-3-hydroxytetradecanoyl-[acyl-carrier-protein] and UDP-N-acetyl-alpha-D-glucosamine: step 6/6.</text>
</comment>
<evidence type="ECO:0000256" key="11">
    <source>
        <dbReference type="ARBA" id="ARBA00023098"/>
    </source>
</evidence>
<evidence type="ECO:0000256" key="5">
    <source>
        <dbReference type="ARBA" id="ARBA00022516"/>
    </source>
</evidence>
<comment type="catalytic activity">
    <reaction evidence="13">
        <text>a lipid A disaccharide + ATP = a lipid IVA + ADP + H(+)</text>
        <dbReference type="Rhea" id="RHEA:67840"/>
        <dbReference type="ChEBI" id="CHEBI:15378"/>
        <dbReference type="ChEBI" id="CHEBI:30616"/>
        <dbReference type="ChEBI" id="CHEBI:176343"/>
        <dbReference type="ChEBI" id="CHEBI:176425"/>
        <dbReference type="ChEBI" id="CHEBI:456216"/>
        <dbReference type="EC" id="2.7.1.130"/>
    </reaction>
</comment>
<evidence type="ECO:0000256" key="9">
    <source>
        <dbReference type="ARBA" id="ARBA00022777"/>
    </source>
</evidence>
<proteinExistence type="inferred from homology"/>
<evidence type="ECO:0000313" key="15">
    <source>
        <dbReference type="Proteomes" id="UP000229329"/>
    </source>
</evidence>